<evidence type="ECO:0000313" key="2">
    <source>
        <dbReference type="WBParaSite" id="JU765_v2.g12443.t1"/>
    </source>
</evidence>
<dbReference type="WBParaSite" id="JU765_v2.g12443.t1">
    <property type="protein sequence ID" value="JU765_v2.g12443.t1"/>
    <property type="gene ID" value="JU765_v2.g12443"/>
</dbReference>
<organism evidence="1 2">
    <name type="scientific">Panagrolaimus sp. JU765</name>
    <dbReference type="NCBI Taxonomy" id="591449"/>
    <lineage>
        <taxon>Eukaryota</taxon>
        <taxon>Metazoa</taxon>
        <taxon>Ecdysozoa</taxon>
        <taxon>Nematoda</taxon>
        <taxon>Chromadorea</taxon>
        <taxon>Rhabditida</taxon>
        <taxon>Tylenchina</taxon>
        <taxon>Panagrolaimomorpha</taxon>
        <taxon>Panagrolaimoidea</taxon>
        <taxon>Panagrolaimidae</taxon>
        <taxon>Panagrolaimus</taxon>
    </lineage>
</organism>
<dbReference type="Proteomes" id="UP000887576">
    <property type="component" value="Unplaced"/>
</dbReference>
<protein>
    <submittedName>
        <fullName evidence="2">Uncharacterized protein</fullName>
    </submittedName>
</protein>
<reference evidence="2" key="1">
    <citation type="submission" date="2022-11" db="UniProtKB">
        <authorList>
            <consortium name="WormBaseParasite"/>
        </authorList>
    </citation>
    <scope>IDENTIFICATION</scope>
</reference>
<sequence length="269" mass="29984">MGVVDVLCMIMNGGFTGYFALNGDVFCTKPGLIYGLGIWGLSLWAAQSDAGMVLALNRSLEMYDPTICAKLFGKKKTYLWLLLPTTHAFIFAMFTKPIHFNGVHVSWYLNPHVGYYDDHITTMHYMNVVHVAHNITVLVGLTILYIVFITLLVKKSHLIQSIHRTESQKQSFVQVLIICIFNAAAAAIYIYEQFFPVSDWVILLGTYSWLGAHGCPSIIYLAMNKSIRNHIKRSLGWGNKIATTTHPASSVNNLISNSKASSVKSSGKF</sequence>
<evidence type="ECO:0000313" key="1">
    <source>
        <dbReference type="Proteomes" id="UP000887576"/>
    </source>
</evidence>
<name>A0AC34Q324_9BILA</name>
<proteinExistence type="predicted"/>
<accession>A0AC34Q324</accession>